<dbReference type="RefSeq" id="WP_005106645.1">
    <property type="nucleotide sequence ID" value="NZ_KB849835.1"/>
</dbReference>
<dbReference type="Proteomes" id="UP000018416">
    <property type="component" value="Unassembled WGS sequence"/>
</dbReference>
<reference evidence="1 2" key="1">
    <citation type="submission" date="2013-02" db="EMBL/GenBank/DDBJ databases">
        <title>The Genome Sequence of Acinetobacter lwoffii NIPH 478.</title>
        <authorList>
            <consortium name="The Broad Institute Genome Sequencing Platform"/>
            <consortium name="The Broad Institute Genome Sequencing Center for Infectious Disease"/>
            <person name="Cerqueira G."/>
            <person name="Feldgarden M."/>
            <person name="Courvalin P."/>
            <person name="Perichon B."/>
            <person name="Grillot-Courvalin C."/>
            <person name="Clermont D."/>
            <person name="Rocha E."/>
            <person name="Yoon E.-J."/>
            <person name="Nemec A."/>
            <person name="Walker B."/>
            <person name="Young S.K."/>
            <person name="Zeng Q."/>
            <person name="Gargeya S."/>
            <person name="Fitzgerald M."/>
            <person name="Haas B."/>
            <person name="Abouelleil A."/>
            <person name="Alvarado L."/>
            <person name="Arachchi H.M."/>
            <person name="Berlin A.M."/>
            <person name="Chapman S.B."/>
            <person name="Dewar J."/>
            <person name="Goldberg J."/>
            <person name="Griggs A."/>
            <person name="Gujja S."/>
            <person name="Hansen M."/>
            <person name="Howarth C."/>
            <person name="Imamovic A."/>
            <person name="Larimer J."/>
            <person name="McCowan C."/>
            <person name="Murphy C."/>
            <person name="Neiman D."/>
            <person name="Pearson M."/>
            <person name="Priest M."/>
            <person name="Roberts A."/>
            <person name="Saif S."/>
            <person name="Shea T."/>
            <person name="Sisk P."/>
            <person name="Sykes S."/>
            <person name="Wortman J."/>
            <person name="Nusbaum C."/>
            <person name="Birren B."/>
        </authorList>
    </citation>
    <scope>NUCLEOTIDE SEQUENCE [LARGE SCALE GENOMIC DNA]</scope>
    <source>
        <strain evidence="1 2">NIPH 478</strain>
    </source>
</reference>
<sequence length="89" mass="10644">MPKQSRFVCIGGFLNGTQVKDQGESFVCTENGKQVIYRKQVIFHQEAWDHDYYICESVTDQQAKDWVFQKYGETVIYRKRKPMKKPRNY</sequence>
<name>N9GA77_ACILW</name>
<accession>N9GA77</accession>
<gene>
    <name evidence="1" type="ORF">F923_00897</name>
</gene>
<comment type="caution">
    <text evidence="1">The sequence shown here is derived from an EMBL/GenBank/DDBJ whole genome shotgun (WGS) entry which is preliminary data.</text>
</comment>
<dbReference type="EMBL" id="APQU01000008">
    <property type="protein sequence ID" value="ENW31862.1"/>
    <property type="molecule type" value="Genomic_DNA"/>
</dbReference>
<evidence type="ECO:0000313" key="1">
    <source>
        <dbReference type="EMBL" id="ENW31862.1"/>
    </source>
</evidence>
<protein>
    <submittedName>
        <fullName evidence="1">Uncharacterized protein</fullName>
    </submittedName>
</protein>
<dbReference type="HOGENOM" id="CLU_188862_0_0_6"/>
<evidence type="ECO:0000313" key="2">
    <source>
        <dbReference type="Proteomes" id="UP000018416"/>
    </source>
</evidence>
<dbReference type="AlphaFoldDB" id="N9GA77"/>
<organism evidence="1 2">
    <name type="scientific">Acinetobacter lwoffii NIPH 478</name>
    <dbReference type="NCBI Taxonomy" id="1217668"/>
    <lineage>
        <taxon>Bacteria</taxon>
        <taxon>Pseudomonadati</taxon>
        <taxon>Pseudomonadota</taxon>
        <taxon>Gammaproteobacteria</taxon>
        <taxon>Moraxellales</taxon>
        <taxon>Moraxellaceae</taxon>
        <taxon>Acinetobacter</taxon>
    </lineage>
</organism>
<proteinExistence type="predicted"/>